<comment type="caution">
    <text evidence="2">The sequence shown here is derived from an EMBL/GenBank/DDBJ whole genome shotgun (WGS) entry which is preliminary data.</text>
</comment>
<feature type="signal peptide" evidence="1">
    <location>
        <begin position="1"/>
        <end position="27"/>
    </location>
</feature>
<keyword evidence="3" id="KW-1185">Reference proteome</keyword>
<dbReference type="EMBL" id="VNIK02000007">
    <property type="protein sequence ID" value="KAB5487571.1"/>
    <property type="molecule type" value="Genomic_DNA"/>
</dbReference>
<reference evidence="2" key="1">
    <citation type="submission" date="2019-10" db="EMBL/GenBank/DDBJ databases">
        <title>Muricauda hadale sp. nov., a piezophilic bacterium isolated from hadopelagic water of the Mariana Trench.</title>
        <authorList>
            <person name="Wei Y."/>
        </authorList>
    </citation>
    <scope>NUCLEOTIDE SEQUENCE [LARGE SCALE GENOMIC DNA]</scope>
    <source>
        <strain evidence="2">MT-229</strain>
    </source>
</reference>
<protein>
    <submittedName>
        <fullName evidence="2">Uncharacterized protein</fullName>
    </submittedName>
</protein>
<dbReference type="PROSITE" id="PS51257">
    <property type="entry name" value="PROKAR_LIPOPROTEIN"/>
    <property type="match status" value="1"/>
</dbReference>
<evidence type="ECO:0000313" key="2">
    <source>
        <dbReference type="EMBL" id="KAB5487571.1"/>
    </source>
</evidence>
<sequence>MKNPYKYLSIFLIASLFLFSCSKSDNGTDETDSDYYFRFKVDGNQVDYVFKPDTQINLTGIIDHDEQSGVHAMNIGGIDTIFETGLTNRFSILIGDMENIVAGTSYTNIQGQGDRTPDSAFNMSYFDAEGNIYIAVLNTTATQLYDLATVKFTEITDSHVSGSFSGTLKWYDVSGGTVELVDSVIISEGIFKVPRY</sequence>
<proteinExistence type="predicted"/>
<dbReference type="AlphaFoldDB" id="A0A5N5ITK8"/>
<dbReference type="RefSeq" id="WP_151890715.1">
    <property type="nucleotide sequence ID" value="NZ_VNIK02000007.1"/>
</dbReference>
<accession>A0A5N5ITK8</accession>
<feature type="chain" id="PRO_5024400887" evidence="1">
    <location>
        <begin position="28"/>
        <end position="196"/>
    </location>
</feature>
<dbReference type="OrthoDB" id="1438972at2"/>
<keyword evidence="1" id="KW-0732">Signal</keyword>
<organism evidence="2 3">
    <name type="scientific">Flagellimonas hadalis</name>
    <dbReference type="NCBI Taxonomy" id="2597517"/>
    <lineage>
        <taxon>Bacteria</taxon>
        <taxon>Pseudomonadati</taxon>
        <taxon>Bacteroidota</taxon>
        <taxon>Flavobacteriia</taxon>
        <taxon>Flavobacteriales</taxon>
        <taxon>Flavobacteriaceae</taxon>
        <taxon>Flagellimonas</taxon>
    </lineage>
</organism>
<name>A0A5N5ITK8_9FLAO</name>
<evidence type="ECO:0000256" key="1">
    <source>
        <dbReference type="SAM" id="SignalP"/>
    </source>
</evidence>
<evidence type="ECO:0000313" key="3">
    <source>
        <dbReference type="Proteomes" id="UP000319204"/>
    </source>
</evidence>
<gene>
    <name evidence="2" type="ORF">FOT42_011460</name>
</gene>
<dbReference type="Proteomes" id="UP000319204">
    <property type="component" value="Unassembled WGS sequence"/>
</dbReference>